<feature type="domain" description="cGMP-dependent protein kinase interacting" evidence="4">
    <location>
        <begin position="111"/>
        <end position="211"/>
    </location>
</feature>
<sequence>EVSWRSRIANLQKSDLLGLTTPAGAPRPHTADGRDSQEGGTSLEDRLNRERRTRVRRRAAQRTGESDDNELSAEEEGGSRGSDSQSQAGRNSSRSDGPLNDIISRGSETKDYKRLFEEVSLENSQLQSQLQDTQRTVSQTRADLDKATQRQERFSDCSALLELEKKERRLLERRVAELEEELKVLGDLRADNQRLKDENGALIRVISKLSK</sequence>
<dbReference type="Ensembl" id="ENSPKIT00000022920.1">
    <property type="protein sequence ID" value="ENSPKIP00000041878.1"/>
    <property type="gene ID" value="ENSPKIG00000018257.1"/>
</dbReference>
<proteinExistence type="predicted"/>
<keyword evidence="6" id="KW-1185">Reference proteome</keyword>
<organism evidence="5 6">
    <name type="scientific">Paramormyrops kingsleyae</name>
    <dbReference type="NCBI Taxonomy" id="1676925"/>
    <lineage>
        <taxon>Eukaryota</taxon>
        <taxon>Metazoa</taxon>
        <taxon>Chordata</taxon>
        <taxon>Craniata</taxon>
        <taxon>Vertebrata</taxon>
        <taxon>Euteleostomi</taxon>
        <taxon>Actinopterygii</taxon>
        <taxon>Neopterygii</taxon>
        <taxon>Teleostei</taxon>
        <taxon>Osteoglossocephala</taxon>
        <taxon>Osteoglossomorpha</taxon>
        <taxon>Osteoglossiformes</taxon>
        <taxon>Mormyridae</taxon>
        <taxon>Paramormyrops</taxon>
    </lineage>
</organism>
<reference evidence="5" key="1">
    <citation type="submission" date="2025-08" db="UniProtKB">
        <authorList>
            <consortium name="Ensembl"/>
        </authorList>
    </citation>
    <scope>IDENTIFICATION</scope>
</reference>
<keyword evidence="1" id="KW-0677">Repeat</keyword>
<feature type="compositionally biased region" description="Acidic residues" evidence="3">
    <location>
        <begin position="66"/>
        <end position="76"/>
    </location>
</feature>
<dbReference type="STRING" id="1676925.ENSPKIP00000041878"/>
<accession>A0A3B3THJ6</accession>
<dbReference type="InterPro" id="IPR051226">
    <property type="entry name" value="PP1_Regulatory_Subunit"/>
</dbReference>
<dbReference type="Proteomes" id="UP000261540">
    <property type="component" value="Unplaced"/>
</dbReference>
<name>A0A3B3THJ6_9TELE</name>
<feature type="compositionally biased region" description="Polar residues" evidence="3">
    <location>
        <begin position="81"/>
        <end position="95"/>
    </location>
</feature>
<feature type="compositionally biased region" description="Basic and acidic residues" evidence="3">
    <location>
        <begin position="29"/>
        <end position="50"/>
    </location>
</feature>
<evidence type="ECO:0000256" key="2">
    <source>
        <dbReference type="ARBA" id="ARBA00023043"/>
    </source>
</evidence>
<keyword evidence="2" id="KW-0040">ANK repeat</keyword>
<dbReference type="InterPro" id="IPR031775">
    <property type="entry name" value="PRKG1_interact"/>
</dbReference>
<dbReference type="Pfam" id="PF15898">
    <property type="entry name" value="PRKG1_interact"/>
    <property type="match status" value="1"/>
</dbReference>
<dbReference type="GO" id="GO:0004857">
    <property type="term" value="F:enzyme inhibitor activity"/>
    <property type="evidence" value="ECO:0007669"/>
    <property type="project" value="TreeGrafter"/>
</dbReference>
<feature type="compositionally biased region" description="Basic residues" evidence="3">
    <location>
        <begin position="51"/>
        <end position="60"/>
    </location>
</feature>
<dbReference type="Gene3D" id="6.10.250.1820">
    <property type="match status" value="1"/>
</dbReference>
<feature type="compositionally biased region" description="Polar residues" evidence="3">
    <location>
        <begin position="132"/>
        <end position="141"/>
    </location>
</feature>
<dbReference type="PANTHER" id="PTHR24179">
    <property type="entry name" value="PROTEIN PHOSPHATASE 1 REGULATORY SUBUNIT 12"/>
    <property type="match status" value="1"/>
</dbReference>
<dbReference type="GO" id="GO:0005737">
    <property type="term" value="C:cytoplasm"/>
    <property type="evidence" value="ECO:0007669"/>
    <property type="project" value="TreeGrafter"/>
</dbReference>
<evidence type="ECO:0000256" key="3">
    <source>
        <dbReference type="SAM" id="MobiDB-lite"/>
    </source>
</evidence>
<evidence type="ECO:0000313" key="5">
    <source>
        <dbReference type="Ensembl" id="ENSPKIP00000041878.1"/>
    </source>
</evidence>
<dbReference type="AlphaFoldDB" id="A0A3B3THJ6"/>
<evidence type="ECO:0000313" key="6">
    <source>
        <dbReference type="Proteomes" id="UP000261540"/>
    </source>
</evidence>
<dbReference type="PANTHER" id="PTHR24179:SF32">
    <property type="entry name" value="PROTEIN PHOSPHATASE 1 REGULATORY SUBUNIT"/>
    <property type="match status" value="1"/>
</dbReference>
<dbReference type="GO" id="GO:0019901">
    <property type="term" value="F:protein kinase binding"/>
    <property type="evidence" value="ECO:0007669"/>
    <property type="project" value="InterPro"/>
</dbReference>
<feature type="region of interest" description="Disordered" evidence="3">
    <location>
        <begin position="1"/>
        <end position="108"/>
    </location>
</feature>
<dbReference type="GeneTree" id="ENSGT00940000156120"/>
<protein>
    <recommendedName>
        <fullName evidence="4">cGMP-dependent protein kinase interacting domain-containing protein</fullName>
    </recommendedName>
</protein>
<reference evidence="5" key="2">
    <citation type="submission" date="2025-09" db="UniProtKB">
        <authorList>
            <consortium name="Ensembl"/>
        </authorList>
    </citation>
    <scope>IDENTIFICATION</scope>
</reference>
<evidence type="ECO:0000259" key="4">
    <source>
        <dbReference type="Pfam" id="PF15898"/>
    </source>
</evidence>
<dbReference type="GO" id="GO:0019208">
    <property type="term" value="F:phosphatase regulator activity"/>
    <property type="evidence" value="ECO:0007669"/>
    <property type="project" value="TreeGrafter"/>
</dbReference>
<evidence type="ECO:0000256" key="1">
    <source>
        <dbReference type="ARBA" id="ARBA00022737"/>
    </source>
</evidence>
<feature type="region of interest" description="Disordered" evidence="3">
    <location>
        <begin position="123"/>
        <end position="149"/>
    </location>
</feature>